<organism evidence="2 3">
    <name type="scientific">Kluyveromyces dobzhanskii CBS 2104</name>
    <dbReference type="NCBI Taxonomy" id="1427455"/>
    <lineage>
        <taxon>Eukaryota</taxon>
        <taxon>Fungi</taxon>
        <taxon>Dikarya</taxon>
        <taxon>Ascomycota</taxon>
        <taxon>Saccharomycotina</taxon>
        <taxon>Saccharomycetes</taxon>
        <taxon>Saccharomycetales</taxon>
        <taxon>Saccharomycetaceae</taxon>
        <taxon>Kluyveromyces</taxon>
    </lineage>
</organism>
<evidence type="ECO:0000256" key="1">
    <source>
        <dbReference type="SAM" id="MobiDB-lite"/>
    </source>
</evidence>
<keyword evidence="3" id="KW-1185">Reference proteome</keyword>
<gene>
    <name evidence="2" type="ORF">KLDO_g3745</name>
</gene>
<dbReference type="AlphaFoldDB" id="A0A0A8L994"/>
<dbReference type="EMBL" id="CCBQ010000045">
    <property type="protein sequence ID" value="CDO95509.1"/>
    <property type="molecule type" value="Genomic_DNA"/>
</dbReference>
<evidence type="ECO:0000313" key="2">
    <source>
        <dbReference type="EMBL" id="CDO95509.1"/>
    </source>
</evidence>
<dbReference type="Proteomes" id="UP000031516">
    <property type="component" value="Unassembled WGS sequence"/>
</dbReference>
<feature type="compositionally biased region" description="Basic residues" evidence="1">
    <location>
        <begin position="178"/>
        <end position="193"/>
    </location>
</feature>
<proteinExistence type="predicted"/>
<accession>A0A0A8L994</accession>
<dbReference type="OrthoDB" id="3994490at2759"/>
<dbReference type="InterPro" id="IPR018555">
    <property type="entry name" value="C630.06c-like"/>
</dbReference>
<feature type="compositionally biased region" description="Basic residues" evidence="1">
    <location>
        <begin position="217"/>
        <end position="232"/>
    </location>
</feature>
<name>A0A0A8L994_9SACH</name>
<sequence length="245" mass="27478">MSHLKVVSRNELFGTKLEASDTSDSVFLPKLDFEFVEVEDNGKAITATCATEVAEDTNSADEFDFPLFSFGSLAETSNLAENDPSEQTSELGAKTTPKLMKVSLREPKLVDITVERPRSYYYSCYSESDKEKFSKAAVTADYILNGANLLPFAGWSQYRGKVINIDEHNSIVSAEHTRSKRLQKRRPGKRQRLARSLGKQRVEERIKQDADIKKILKKKFHKRGGKKNKRKAANPLADAGSSDKP</sequence>
<feature type="region of interest" description="Disordered" evidence="1">
    <location>
        <begin position="217"/>
        <end position="245"/>
    </location>
</feature>
<evidence type="ECO:0000313" key="3">
    <source>
        <dbReference type="Proteomes" id="UP000031516"/>
    </source>
</evidence>
<feature type="region of interest" description="Disordered" evidence="1">
    <location>
        <begin position="176"/>
        <end position="201"/>
    </location>
</feature>
<dbReference type="Pfam" id="PF09428">
    <property type="entry name" value="DUF2011"/>
    <property type="match status" value="1"/>
</dbReference>
<comment type="caution">
    <text evidence="2">The sequence shown here is derived from an EMBL/GenBank/DDBJ whole genome shotgun (WGS) entry which is preliminary data.</text>
</comment>
<protein>
    <submittedName>
        <fullName evidence="2">WGS project CCBQ000000000 data, contig 00015</fullName>
    </submittedName>
</protein>
<reference evidence="2 3" key="1">
    <citation type="submission" date="2014-03" db="EMBL/GenBank/DDBJ databases">
        <title>The genome of Kluyveromyces dobzhanskii.</title>
        <authorList>
            <person name="Nystedt B."/>
            <person name="Astrom S."/>
        </authorList>
    </citation>
    <scope>NUCLEOTIDE SEQUENCE [LARGE SCALE GENOMIC DNA]</scope>
    <source>
        <strain evidence="2 3">CBS 2104</strain>
    </source>
</reference>